<dbReference type="OrthoDB" id="9796900at2"/>
<dbReference type="InterPro" id="IPR006597">
    <property type="entry name" value="Sel1-like"/>
</dbReference>
<dbReference type="SUPFAM" id="SSF81901">
    <property type="entry name" value="HCP-like"/>
    <property type="match status" value="1"/>
</dbReference>
<keyword evidence="3" id="KW-1185">Reference proteome</keyword>
<keyword evidence="1" id="KW-0732">Signal</keyword>
<reference evidence="2 3" key="1">
    <citation type="submission" date="2016-12" db="EMBL/GenBank/DDBJ databases">
        <title>Comparative genomics of Bartonella apis.</title>
        <authorList>
            <person name="Engel P."/>
        </authorList>
    </citation>
    <scope>NUCLEOTIDE SEQUENCE [LARGE SCALE GENOMIC DNA]</scope>
    <source>
        <strain evidence="2 3">PEB0149</strain>
    </source>
</reference>
<feature type="signal peptide" evidence="1">
    <location>
        <begin position="1"/>
        <end position="26"/>
    </location>
</feature>
<comment type="caution">
    <text evidence="2">The sequence shown here is derived from an EMBL/GenBank/DDBJ whole genome shotgun (WGS) entry which is preliminary data.</text>
</comment>
<name>A0A1R0F9J1_9HYPH</name>
<evidence type="ECO:0000313" key="3">
    <source>
        <dbReference type="Proteomes" id="UP000187344"/>
    </source>
</evidence>
<sequence>MNRCKEGWLASVTALTLGICLSTASALDVNHTKSESDSPFEFFKSGISAYKNGDKGQAVKALKYAADMGHPGANWKLARMYADGDGVAENDYAAYKFYVRIVQEGADPGSEDESYLSDALVEIADYLVTGIPNSPVKQDMPQARSLYLQAATNFGNPEAQYRLGKMLLNGDGGEKNPVQAARWFQLSARKGNPAAQAMLGNMLFQAGKTVRGLAMMTAAYEKAGPHDQIWIRQLQERAFAVSGEADRRTAISLASDIVRNDNGF</sequence>
<dbReference type="Proteomes" id="UP000187344">
    <property type="component" value="Unassembled WGS sequence"/>
</dbReference>
<dbReference type="Pfam" id="PF08238">
    <property type="entry name" value="Sel1"/>
    <property type="match status" value="4"/>
</dbReference>
<dbReference type="InterPro" id="IPR050767">
    <property type="entry name" value="Sel1_AlgK"/>
</dbReference>
<dbReference type="AlphaFoldDB" id="A0A1R0F9J1"/>
<dbReference type="GeneID" id="92992323"/>
<organism evidence="2 3">
    <name type="scientific">Bartonella apis</name>
    <dbReference type="NCBI Taxonomy" id="1686310"/>
    <lineage>
        <taxon>Bacteria</taxon>
        <taxon>Pseudomonadati</taxon>
        <taxon>Pseudomonadota</taxon>
        <taxon>Alphaproteobacteria</taxon>
        <taxon>Hyphomicrobiales</taxon>
        <taxon>Bartonellaceae</taxon>
        <taxon>Bartonella</taxon>
    </lineage>
</organism>
<protein>
    <recommendedName>
        <fullName evidence="4">Exopolysaccharide production negative regulator</fullName>
    </recommendedName>
</protein>
<dbReference type="RefSeq" id="WP_075869813.1">
    <property type="nucleotide sequence ID" value="NZ_CALYQA010000004.1"/>
</dbReference>
<feature type="chain" id="PRO_5012073688" description="Exopolysaccharide production negative regulator" evidence="1">
    <location>
        <begin position="27"/>
        <end position="264"/>
    </location>
</feature>
<evidence type="ECO:0000256" key="1">
    <source>
        <dbReference type="SAM" id="SignalP"/>
    </source>
</evidence>
<dbReference type="EMBL" id="LXYT01000001">
    <property type="protein sequence ID" value="OLY43559.1"/>
    <property type="molecule type" value="Genomic_DNA"/>
</dbReference>
<dbReference type="SMART" id="SM00671">
    <property type="entry name" value="SEL1"/>
    <property type="match status" value="3"/>
</dbReference>
<evidence type="ECO:0008006" key="4">
    <source>
        <dbReference type="Google" id="ProtNLM"/>
    </source>
</evidence>
<dbReference type="PANTHER" id="PTHR11102">
    <property type="entry name" value="SEL-1-LIKE PROTEIN"/>
    <property type="match status" value="1"/>
</dbReference>
<dbReference type="Gene3D" id="1.25.40.10">
    <property type="entry name" value="Tetratricopeptide repeat domain"/>
    <property type="match status" value="1"/>
</dbReference>
<gene>
    <name evidence="2" type="ORF">PEB0149_009860</name>
</gene>
<dbReference type="PANTHER" id="PTHR11102:SF160">
    <property type="entry name" value="ERAD-ASSOCIATED E3 UBIQUITIN-PROTEIN LIGASE COMPONENT HRD3"/>
    <property type="match status" value="1"/>
</dbReference>
<dbReference type="InterPro" id="IPR011990">
    <property type="entry name" value="TPR-like_helical_dom_sf"/>
</dbReference>
<evidence type="ECO:0000313" key="2">
    <source>
        <dbReference type="EMBL" id="OLY43559.1"/>
    </source>
</evidence>
<proteinExistence type="predicted"/>
<accession>A0A1R0F9J1</accession>